<evidence type="ECO:0008006" key="4">
    <source>
        <dbReference type="Google" id="ProtNLM"/>
    </source>
</evidence>
<dbReference type="CDD" id="cd13441">
    <property type="entry name" value="CamS_repeat_1"/>
    <property type="match status" value="1"/>
</dbReference>
<dbReference type="PIRSF" id="PIRSF012509">
    <property type="entry name" value="CamS"/>
    <property type="match status" value="1"/>
</dbReference>
<feature type="chain" id="PRO_5038663316" description="CamS family sex pheromone protein" evidence="1">
    <location>
        <begin position="19"/>
        <end position="376"/>
    </location>
</feature>
<evidence type="ECO:0000313" key="3">
    <source>
        <dbReference type="Proteomes" id="UP000232101"/>
    </source>
</evidence>
<dbReference type="RefSeq" id="WP_100545789.1">
    <property type="nucleotide sequence ID" value="NZ_CP158849.1"/>
</dbReference>
<organism evidence="2 3">
    <name type="scientific">Lysinibacillus xylanilyticus</name>
    <dbReference type="NCBI Taxonomy" id="582475"/>
    <lineage>
        <taxon>Bacteria</taxon>
        <taxon>Bacillati</taxon>
        <taxon>Bacillota</taxon>
        <taxon>Bacilli</taxon>
        <taxon>Bacillales</taxon>
        <taxon>Bacillaceae</taxon>
        <taxon>Lysinibacillus</taxon>
    </lineage>
</organism>
<accession>A0A2M9PXU8</accession>
<protein>
    <recommendedName>
        <fullName evidence="4">CamS family sex pheromone protein</fullName>
    </recommendedName>
</protein>
<dbReference type="AlphaFoldDB" id="A0A2M9PXU8"/>
<feature type="signal peptide" evidence="1">
    <location>
        <begin position="1"/>
        <end position="18"/>
    </location>
</feature>
<dbReference type="Pfam" id="PF07537">
    <property type="entry name" value="CamS"/>
    <property type="match status" value="1"/>
</dbReference>
<sequence length="376" mass="42960">MNIKKSMLFFLSPLLLLASCSDDDQGNKNDEKMYVSSIQQQEIYEIKQPAKSNVSRGLIVNNINNSLNVSEIEKGLMDLSVNYFPTEKFYMQEGQYLDGKTINKWLDRKSKEGFGLNPPIEKSTGDILEDEKNYPEILSHVLEQNFVNKENGKVEGMSLAISLNEFYDIRVHDDKGLTYTDQVKVDTNEDKVDDVENYGKKIAGTIIKNIRNNNKIPNVPIYLTLYQESNKNDIIPGIFLAQTFIPEGEDKIDKWAAIDIKNYTFPSDSLYSLDKDTSSKLLIFKEDIQEGFKHLNPKIIGKLRYENGKLTELKIDVNVPLINDTELIGLLQLASTKLNTILFDYIPISIRIIDQNQDVGIVLWDPTEKQIYVTPI</sequence>
<gene>
    <name evidence="2" type="ORF">CWD94_26945</name>
</gene>
<evidence type="ECO:0000256" key="1">
    <source>
        <dbReference type="SAM" id="SignalP"/>
    </source>
</evidence>
<dbReference type="Proteomes" id="UP000232101">
    <property type="component" value="Unassembled WGS sequence"/>
</dbReference>
<dbReference type="STRING" id="582475.ACZ11_14525"/>
<keyword evidence="1" id="KW-0732">Signal</keyword>
<dbReference type="EMBL" id="PHQY01000707">
    <property type="protein sequence ID" value="PJO40655.1"/>
    <property type="molecule type" value="Genomic_DNA"/>
</dbReference>
<dbReference type="Gene3D" id="3.10.570.10">
    <property type="entry name" value="sex pheromone staph- cam373 precursor domain"/>
    <property type="match status" value="1"/>
</dbReference>
<dbReference type="PROSITE" id="PS51257">
    <property type="entry name" value="PROKAR_LIPOPROTEIN"/>
    <property type="match status" value="1"/>
</dbReference>
<name>A0A2M9PXU8_9BACI</name>
<evidence type="ECO:0000313" key="2">
    <source>
        <dbReference type="EMBL" id="PJO40655.1"/>
    </source>
</evidence>
<dbReference type="InterPro" id="IPR011426">
    <property type="entry name" value="CamS"/>
</dbReference>
<proteinExistence type="predicted"/>
<reference evidence="2 3" key="1">
    <citation type="submission" date="2017-11" db="EMBL/GenBank/DDBJ databases">
        <title>Bacterial isolate from king chilli rhizosphere.</title>
        <authorList>
            <person name="Takhelmayum P."/>
            <person name="Sarangthem I."/>
        </authorList>
    </citation>
    <scope>NUCLEOTIDE SEQUENCE [LARGE SCALE GENOMIC DNA]</scope>
    <source>
        <strain evidence="3">t26</strain>
    </source>
</reference>
<comment type="caution">
    <text evidence="2">The sequence shown here is derived from an EMBL/GenBank/DDBJ whole genome shotgun (WGS) entry which is preliminary data.</text>
</comment>